<feature type="coiled-coil region" evidence="1">
    <location>
        <begin position="121"/>
        <end position="172"/>
    </location>
</feature>
<proteinExistence type="predicted"/>
<dbReference type="eggNOG" id="COG2433">
    <property type="taxonomic scope" value="Bacteria"/>
</dbReference>
<evidence type="ECO:0000313" key="3">
    <source>
        <dbReference type="EMBL" id="EHQ87847.1"/>
    </source>
</evidence>
<dbReference type="Proteomes" id="UP000005104">
    <property type="component" value="Chromosome"/>
</dbReference>
<accession>H5XS95</accession>
<keyword evidence="1" id="KW-0175">Coiled coil</keyword>
<dbReference type="EMBL" id="CM001441">
    <property type="protein sequence ID" value="EHQ87847.1"/>
    <property type="molecule type" value="Genomic_DNA"/>
</dbReference>
<reference evidence="3 4" key="1">
    <citation type="submission" date="2011-11" db="EMBL/GenBank/DDBJ databases">
        <title>The Noncontiguous Finished genome of Desulfosporosinus youngiae DSM 17734.</title>
        <authorList>
            <consortium name="US DOE Joint Genome Institute (JGI-PGF)"/>
            <person name="Lucas S."/>
            <person name="Han J."/>
            <person name="Lapidus A."/>
            <person name="Cheng J.-F."/>
            <person name="Goodwin L."/>
            <person name="Pitluck S."/>
            <person name="Peters L."/>
            <person name="Ovchinnikova G."/>
            <person name="Lu M."/>
            <person name="Land M.L."/>
            <person name="Hauser L."/>
            <person name="Pester M."/>
            <person name="Spring S."/>
            <person name="Ollivier B."/>
            <person name="Rattei T."/>
            <person name="Klenk H.-P."/>
            <person name="Wagner M."/>
            <person name="Loy A."/>
            <person name="Woyke T.J."/>
        </authorList>
    </citation>
    <scope>NUCLEOTIDE SEQUENCE [LARGE SCALE GENOMIC DNA]</scope>
    <source>
        <strain evidence="3 4">DSM 17734</strain>
    </source>
</reference>
<dbReference type="AlphaFoldDB" id="H5XS95"/>
<organism evidence="3 4">
    <name type="scientific">Desulfosporosinus youngiae DSM 17734</name>
    <dbReference type="NCBI Taxonomy" id="768710"/>
    <lineage>
        <taxon>Bacteria</taxon>
        <taxon>Bacillati</taxon>
        <taxon>Bacillota</taxon>
        <taxon>Clostridia</taxon>
        <taxon>Eubacteriales</taxon>
        <taxon>Desulfitobacteriaceae</taxon>
        <taxon>Desulfosporosinus</taxon>
    </lineage>
</organism>
<evidence type="ECO:0008006" key="5">
    <source>
        <dbReference type="Google" id="ProtNLM"/>
    </source>
</evidence>
<dbReference type="RefSeq" id="WP_007779364.1">
    <property type="nucleotide sequence ID" value="NZ_CM001441.1"/>
</dbReference>
<sequence>MNDLAAERTPLVIAAEINMITHQTKKILLASAVEIGCRLKEAKSLVKHGEWGKWLEESVSYTQRTAERLMRLYEEYESSFPDGQSSSNSSPVSNLTYTQALLLLGLPAEEREEFLAQNDVAGMTKQELQQALKDRDQAKQEKAQALQEKEVLKQELERIHRTISELKKEQAKALVQPDYLQNVPRDASAAGASSSVSNAPPSSNTSLPTHNLQTEIDPGAAAKYVERCNTCCKTISTAFFELTTALTNLTHLDAKLKEEKRKETQKLLETIAETIKEWPPPKKPLKVIH</sequence>
<evidence type="ECO:0000256" key="2">
    <source>
        <dbReference type="SAM" id="MobiDB-lite"/>
    </source>
</evidence>
<name>H5XS95_9FIRM</name>
<protein>
    <recommendedName>
        <fullName evidence="5">Protein export cytoplasm protein SecA ATPase RNA helicase</fullName>
    </recommendedName>
</protein>
<dbReference type="HOGENOM" id="CLU_062996_0_0_9"/>
<evidence type="ECO:0000313" key="4">
    <source>
        <dbReference type="Proteomes" id="UP000005104"/>
    </source>
</evidence>
<dbReference type="InterPro" id="IPR021451">
    <property type="entry name" value="DUF3102"/>
</dbReference>
<gene>
    <name evidence="3" type="ORF">DesyoDRAFT_0669</name>
</gene>
<feature type="region of interest" description="Disordered" evidence="2">
    <location>
        <begin position="186"/>
        <end position="212"/>
    </location>
</feature>
<dbReference type="STRING" id="768710.DesyoDRAFT_0669"/>
<evidence type="ECO:0000256" key="1">
    <source>
        <dbReference type="SAM" id="Coils"/>
    </source>
</evidence>
<dbReference type="Pfam" id="PF11300">
    <property type="entry name" value="DUF3102"/>
    <property type="match status" value="1"/>
</dbReference>
<keyword evidence="4" id="KW-1185">Reference proteome</keyword>
<dbReference type="OrthoDB" id="1690026at2"/>
<feature type="compositionally biased region" description="Low complexity" evidence="2">
    <location>
        <begin position="187"/>
        <end position="206"/>
    </location>
</feature>